<evidence type="ECO:0000313" key="1">
    <source>
        <dbReference type="EMBL" id="QAZ69082.1"/>
    </source>
</evidence>
<proteinExistence type="predicted"/>
<dbReference type="AlphaFoldDB" id="A0A4V0YRA1"/>
<accession>A0A4V0YRA1</accession>
<dbReference type="KEGG" id="dcb:C3Y92_18300"/>
<sequence>MSRVVRLKSCLGLGASAAPAGLVCDPDTGRYALAEAVNVDVIEGRLVRRPGYERLAGFGFTELCSGGGDLYGVAGDGLYLIPGQGQPRLLRGGLTPGAPMAWLPVGDDVYYANGCENGRLRQGQAQPWAGERYPGPDRLDRFGPPPVGHELAFHAGRIWIASGALVHFTEGAGLFDWVDALAGYLPPVVGRARLLAAVTGGLYVGDEAGVSYVAGNDPRTMTFARVCPTPPIPGSLARLTAGRHEAVAGQPLGGDAAVWAGSDGIWLGLPGGTVKRLAAVPVPISGRAAAVATRGRYLLFDRI</sequence>
<dbReference type="EMBL" id="CP026538">
    <property type="protein sequence ID" value="QAZ69082.1"/>
    <property type="molecule type" value="Genomic_DNA"/>
</dbReference>
<organism evidence="1 2">
    <name type="scientific">Solidesulfovibrio carbinolicus</name>
    <dbReference type="NCBI Taxonomy" id="296842"/>
    <lineage>
        <taxon>Bacteria</taxon>
        <taxon>Pseudomonadati</taxon>
        <taxon>Thermodesulfobacteriota</taxon>
        <taxon>Desulfovibrionia</taxon>
        <taxon>Desulfovibrionales</taxon>
        <taxon>Desulfovibrionaceae</taxon>
        <taxon>Solidesulfovibrio</taxon>
    </lineage>
</organism>
<evidence type="ECO:0000313" key="2">
    <source>
        <dbReference type="Proteomes" id="UP000293296"/>
    </source>
</evidence>
<keyword evidence="2" id="KW-1185">Reference proteome</keyword>
<dbReference type="Proteomes" id="UP000293296">
    <property type="component" value="Chromosome"/>
</dbReference>
<dbReference type="OrthoDB" id="5449276at2"/>
<protein>
    <submittedName>
        <fullName evidence="1">Uncharacterized protein</fullName>
    </submittedName>
</protein>
<name>A0A4V0YRA1_9BACT</name>
<dbReference type="RefSeq" id="WP_129355133.1">
    <property type="nucleotide sequence ID" value="NZ_CP026538.1"/>
</dbReference>
<reference evidence="1 2" key="1">
    <citation type="submission" date="2018-02" db="EMBL/GenBank/DDBJ databases">
        <title>Genome sequence of Desulfovibrio carbinolicus DSM 3852.</title>
        <authorList>
            <person name="Wilbanks E."/>
            <person name="Skennerton C.T."/>
            <person name="Orphan V.J."/>
        </authorList>
    </citation>
    <scope>NUCLEOTIDE SEQUENCE [LARGE SCALE GENOMIC DNA]</scope>
    <source>
        <strain evidence="1 2">DSM 3852</strain>
    </source>
</reference>
<gene>
    <name evidence="1" type="ORF">C3Y92_18300</name>
</gene>